<evidence type="ECO:0000313" key="2">
    <source>
        <dbReference type="EMBL" id="KAK9918175.1"/>
    </source>
</evidence>
<organism evidence="2 3">
    <name type="scientific">Coccomyxa subellipsoidea</name>
    <dbReference type="NCBI Taxonomy" id="248742"/>
    <lineage>
        <taxon>Eukaryota</taxon>
        <taxon>Viridiplantae</taxon>
        <taxon>Chlorophyta</taxon>
        <taxon>core chlorophytes</taxon>
        <taxon>Trebouxiophyceae</taxon>
        <taxon>Trebouxiophyceae incertae sedis</taxon>
        <taxon>Coccomyxaceae</taxon>
        <taxon>Coccomyxa</taxon>
    </lineage>
</organism>
<proteinExistence type="predicted"/>
<evidence type="ECO:0000256" key="1">
    <source>
        <dbReference type="SAM" id="MobiDB-lite"/>
    </source>
</evidence>
<dbReference type="SMART" id="SM01425">
    <property type="entry name" value="EsV_1_7"/>
    <property type="match status" value="2"/>
</dbReference>
<keyword evidence="3" id="KW-1185">Reference proteome</keyword>
<feature type="compositionally biased region" description="Low complexity" evidence="1">
    <location>
        <begin position="121"/>
        <end position="134"/>
    </location>
</feature>
<evidence type="ECO:0000313" key="3">
    <source>
        <dbReference type="Proteomes" id="UP001491310"/>
    </source>
</evidence>
<protein>
    <recommendedName>
        <fullName evidence="4">EsV-1-7</fullName>
    </recommendedName>
</protein>
<accession>A0ABR2Z3E0</accession>
<gene>
    <name evidence="2" type="ORF">WJX75_001977</name>
</gene>
<evidence type="ECO:0008006" key="4">
    <source>
        <dbReference type="Google" id="ProtNLM"/>
    </source>
</evidence>
<name>A0ABR2Z3E0_9CHLO</name>
<reference evidence="2 3" key="1">
    <citation type="journal article" date="2024" name="Nat. Commun.">
        <title>Phylogenomics reveals the evolutionary origins of lichenization in chlorophyte algae.</title>
        <authorList>
            <person name="Puginier C."/>
            <person name="Libourel C."/>
            <person name="Otte J."/>
            <person name="Skaloud P."/>
            <person name="Haon M."/>
            <person name="Grisel S."/>
            <person name="Petersen M."/>
            <person name="Berrin J.G."/>
            <person name="Delaux P.M."/>
            <person name="Dal Grande F."/>
            <person name="Keller J."/>
        </authorList>
    </citation>
    <scope>NUCLEOTIDE SEQUENCE [LARGE SCALE GENOMIC DNA]</scope>
    <source>
        <strain evidence="2 3">SAG 216-7</strain>
    </source>
</reference>
<dbReference type="InterPro" id="IPR043822">
    <property type="entry name" value="EsV_1_7_cys"/>
</dbReference>
<dbReference type="Proteomes" id="UP001491310">
    <property type="component" value="Unassembled WGS sequence"/>
</dbReference>
<feature type="compositionally biased region" description="Basic and acidic residues" evidence="1">
    <location>
        <begin position="98"/>
        <end position="113"/>
    </location>
</feature>
<dbReference type="Gene3D" id="6.10.140.110">
    <property type="match status" value="1"/>
</dbReference>
<sequence>MGETKGRFCSKHKEEGMIDIVHPHCKVEGCTTLASFNVSGHSRGEYCSQHKLEGMVNVKHRQCAEPGCSTRPAFNWKGEEKGQFCNKHKEKGMINVDRKDARPEVEEGAEGPRKRGKGSHAMQAAAQGEQQQQHADYENVARLAQLPDMATLASADANGFVGMHGMPYGHIPQSYAAQSSLGGDPNHSLGPPLQLGGHHLPHQLDGASAASHPHGVVTVADMSQAVWSPQQDPHPAVLALHHAAALHSAEALPPQQVSPQVVVGPPLQEGNPGEPSLPSPEHLRTQVSQGKPSFAVASPSGTLGHVMLSHVIKFAREVMNPPAAGLLEDVHARLCRYIDLFTVWDESKRVEQYSMLHFDWSVAKDGKVQAVLDRIDKVLATV</sequence>
<comment type="caution">
    <text evidence="2">The sequence shown here is derived from an EMBL/GenBank/DDBJ whole genome shotgun (WGS) entry which is preliminary data.</text>
</comment>
<feature type="region of interest" description="Disordered" evidence="1">
    <location>
        <begin position="263"/>
        <end position="288"/>
    </location>
</feature>
<dbReference type="EMBL" id="JALJOT010000001">
    <property type="protein sequence ID" value="KAK9918175.1"/>
    <property type="molecule type" value="Genomic_DNA"/>
</dbReference>
<feature type="region of interest" description="Disordered" evidence="1">
    <location>
        <begin position="98"/>
        <end position="135"/>
    </location>
</feature>
<dbReference type="Pfam" id="PF19114">
    <property type="entry name" value="EsV_1_7_cys"/>
    <property type="match status" value="3"/>
</dbReference>